<comment type="subcellular location">
    <subcellularLocation>
        <location evidence="5">Cytoplasm</location>
    </subcellularLocation>
</comment>
<feature type="binding site" evidence="5">
    <location>
        <begin position="12"/>
        <end position="17"/>
    </location>
    <ligand>
        <name>ATP</name>
        <dbReference type="ChEBI" id="CHEBI:30616"/>
    </ligand>
</feature>
<gene>
    <name evidence="5 7" type="primary">coaE</name>
    <name evidence="7" type="ORF">QWZ10_15675</name>
</gene>
<dbReference type="PROSITE" id="PS51219">
    <property type="entry name" value="DPCK"/>
    <property type="match status" value="1"/>
</dbReference>
<keyword evidence="5 7" id="KW-0808">Transferase</keyword>
<dbReference type="GO" id="GO:0004140">
    <property type="term" value="F:dephospho-CoA kinase activity"/>
    <property type="evidence" value="ECO:0007669"/>
    <property type="project" value="UniProtKB-EC"/>
</dbReference>
<dbReference type="InterPro" id="IPR001977">
    <property type="entry name" value="Depp_CoAkinase"/>
</dbReference>
<keyword evidence="2 5" id="KW-0547">Nucleotide-binding</keyword>
<dbReference type="PANTHER" id="PTHR10695">
    <property type="entry name" value="DEPHOSPHO-COA KINASE-RELATED"/>
    <property type="match status" value="1"/>
</dbReference>
<keyword evidence="4 5" id="KW-0173">Coenzyme A biosynthesis</keyword>
<comment type="function">
    <text evidence="5">Catalyzes the phosphorylation of the 3'-hydroxyl group of dephosphocoenzyme A to form coenzyme A.</text>
</comment>
<dbReference type="EC" id="2.7.1.24" evidence="5 6"/>
<sequence>MSFRLGLTGSIGMGKSTASGIFRKLGHPVWDADAAVHQIYAPNGAAVGPVTAEFPAARGTDGGIDRQALKGLLAQNPAALQRLEAIVHPLVAADRNAFVAANRDAPVVVLDIPLLFENGLEQEMDGVAVVSAPEEVQRARVLARPGMTADTLEFILSRQMPDAEKRRRASWIIPALTLEGAEATIMDILAEIMAEKPHA</sequence>
<keyword evidence="5" id="KW-0963">Cytoplasm</keyword>
<evidence type="ECO:0000256" key="2">
    <source>
        <dbReference type="ARBA" id="ARBA00022741"/>
    </source>
</evidence>
<name>A0ABT8DBT0_9RHOB</name>
<keyword evidence="3 5" id="KW-0067">ATP-binding</keyword>
<comment type="similarity">
    <text evidence="1 5">Belongs to the CoaE family.</text>
</comment>
<comment type="catalytic activity">
    <reaction evidence="5">
        <text>3'-dephospho-CoA + ATP = ADP + CoA + H(+)</text>
        <dbReference type="Rhea" id="RHEA:18245"/>
        <dbReference type="ChEBI" id="CHEBI:15378"/>
        <dbReference type="ChEBI" id="CHEBI:30616"/>
        <dbReference type="ChEBI" id="CHEBI:57287"/>
        <dbReference type="ChEBI" id="CHEBI:57328"/>
        <dbReference type="ChEBI" id="CHEBI:456216"/>
        <dbReference type="EC" id="2.7.1.24"/>
    </reaction>
</comment>
<dbReference type="Proteomes" id="UP001243846">
    <property type="component" value="Unassembled WGS sequence"/>
</dbReference>
<evidence type="ECO:0000256" key="1">
    <source>
        <dbReference type="ARBA" id="ARBA00009018"/>
    </source>
</evidence>
<keyword evidence="5 7" id="KW-0418">Kinase</keyword>
<organism evidence="7 8">
    <name type="scientific">Paracoccus cavernae</name>
    <dbReference type="NCBI Taxonomy" id="1571207"/>
    <lineage>
        <taxon>Bacteria</taxon>
        <taxon>Pseudomonadati</taxon>
        <taxon>Pseudomonadota</taxon>
        <taxon>Alphaproteobacteria</taxon>
        <taxon>Rhodobacterales</taxon>
        <taxon>Paracoccaceae</taxon>
        <taxon>Paracoccus</taxon>
    </lineage>
</organism>
<comment type="caution">
    <text evidence="7">The sequence shown here is derived from an EMBL/GenBank/DDBJ whole genome shotgun (WGS) entry which is preliminary data.</text>
</comment>
<dbReference type="Gene3D" id="3.40.50.300">
    <property type="entry name" value="P-loop containing nucleotide triphosphate hydrolases"/>
    <property type="match status" value="1"/>
</dbReference>
<dbReference type="NCBIfam" id="TIGR00152">
    <property type="entry name" value="dephospho-CoA kinase"/>
    <property type="match status" value="1"/>
</dbReference>
<dbReference type="InterPro" id="IPR027417">
    <property type="entry name" value="P-loop_NTPase"/>
</dbReference>
<evidence type="ECO:0000313" key="8">
    <source>
        <dbReference type="Proteomes" id="UP001243846"/>
    </source>
</evidence>
<evidence type="ECO:0000256" key="6">
    <source>
        <dbReference type="NCBIfam" id="TIGR00152"/>
    </source>
</evidence>
<evidence type="ECO:0000256" key="4">
    <source>
        <dbReference type="ARBA" id="ARBA00022993"/>
    </source>
</evidence>
<protein>
    <recommendedName>
        <fullName evidence="5 6">Dephospho-CoA kinase</fullName>
        <ecNumber evidence="5 6">2.7.1.24</ecNumber>
    </recommendedName>
    <alternativeName>
        <fullName evidence="5">Dephosphocoenzyme A kinase</fullName>
    </alternativeName>
</protein>
<dbReference type="SUPFAM" id="SSF52540">
    <property type="entry name" value="P-loop containing nucleoside triphosphate hydrolases"/>
    <property type="match status" value="1"/>
</dbReference>
<dbReference type="CDD" id="cd02022">
    <property type="entry name" value="DPCK"/>
    <property type="match status" value="1"/>
</dbReference>
<proteinExistence type="inferred from homology"/>
<accession>A0ABT8DBT0</accession>
<dbReference type="RefSeq" id="WP_377683405.1">
    <property type="nucleotide sequence ID" value="NZ_JBHMDZ010000001.1"/>
</dbReference>
<evidence type="ECO:0000256" key="5">
    <source>
        <dbReference type="HAMAP-Rule" id="MF_00376"/>
    </source>
</evidence>
<reference evidence="8" key="1">
    <citation type="journal article" date="2019" name="Int. J. Syst. Evol. Microbiol.">
        <title>The Global Catalogue of Microorganisms (GCM) 10K type strain sequencing project: providing services to taxonomists for standard genome sequencing and annotation.</title>
        <authorList>
            <consortium name="The Broad Institute Genomics Platform"/>
            <consortium name="The Broad Institute Genome Sequencing Center for Infectious Disease"/>
            <person name="Wu L."/>
            <person name="Ma J."/>
        </authorList>
    </citation>
    <scope>NUCLEOTIDE SEQUENCE [LARGE SCALE GENOMIC DNA]</scope>
    <source>
        <strain evidence="8">CECT 8482</strain>
    </source>
</reference>
<dbReference type="EMBL" id="JAUFRC010000001">
    <property type="protein sequence ID" value="MDN3712837.1"/>
    <property type="molecule type" value="Genomic_DNA"/>
</dbReference>
<keyword evidence="8" id="KW-1185">Reference proteome</keyword>
<dbReference type="PANTHER" id="PTHR10695:SF46">
    <property type="entry name" value="BIFUNCTIONAL COENZYME A SYNTHASE-RELATED"/>
    <property type="match status" value="1"/>
</dbReference>
<dbReference type="HAMAP" id="MF_00376">
    <property type="entry name" value="Dephospho_CoA_kinase"/>
    <property type="match status" value="1"/>
</dbReference>
<evidence type="ECO:0000313" key="7">
    <source>
        <dbReference type="EMBL" id="MDN3712837.1"/>
    </source>
</evidence>
<dbReference type="Pfam" id="PF01121">
    <property type="entry name" value="CoaE"/>
    <property type="match status" value="1"/>
</dbReference>
<comment type="pathway">
    <text evidence="5">Cofactor biosynthesis; coenzyme A biosynthesis; CoA from (R)-pantothenate: step 5/5.</text>
</comment>
<evidence type="ECO:0000256" key="3">
    <source>
        <dbReference type="ARBA" id="ARBA00022840"/>
    </source>
</evidence>